<evidence type="ECO:0000313" key="3">
    <source>
        <dbReference type="EMBL" id="MDQ0232079.1"/>
    </source>
</evidence>
<reference evidence="3 4" key="1">
    <citation type="submission" date="2023-07" db="EMBL/GenBank/DDBJ databases">
        <title>Genomic Encyclopedia of Type Strains, Phase IV (KMG-IV): sequencing the most valuable type-strain genomes for metagenomic binning, comparative biology and taxonomic classification.</title>
        <authorList>
            <person name="Goeker M."/>
        </authorList>
    </citation>
    <scope>NUCLEOTIDE SEQUENCE [LARGE SCALE GENOMIC DNA]</scope>
    <source>
        <strain evidence="3 4">DSM 29005</strain>
    </source>
</reference>
<evidence type="ECO:0000256" key="1">
    <source>
        <dbReference type="ARBA" id="ARBA00022801"/>
    </source>
</evidence>
<dbReference type="InterPro" id="IPR041492">
    <property type="entry name" value="HAD_2"/>
</dbReference>
<dbReference type="NCBIfam" id="TIGR01549">
    <property type="entry name" value="HAD-SF-IA-v1"/>
    <property type="match status" value="1"/>
</dbReference>
<dbReference type="PANTHER" id="PTHR43434:SF25">
    <property type="entry name" value="PHOSPHOGLYCOLATE PHOSPHATASE"/>
    <property type="match status" value="1"/>
</dbReference>
<dbReference type="RefSeq" id="WP_307344077.1">
    <property type="nucleotide sequence ID" value="NZ_JAUSUD010000017.1"/>
</dbReference>
<name>A0ABT9ZIH3_9BACI</name>
<dbReference type="PANTHER" id="PTHR43434">
    <property type="entry name" value="PHOSPHOGLYCOLATE PHOSPHATASE"/>
    <property type="match status" value="1"/>
</dbReference>
<dbReference type="InterPro" id="IPR023214">
    <property type="entry name" value="HAD_sf"/>
</dbReference>
<proteinExistence type="predicted"/>
<dbReference type="InterPro" id="IPR023198">
    <property type="entry name" value="PGP-like_dom2"/>
</dbReference>
<dbReference type="GO" id="GO:0008967">
    <property type="term" value="F:phosphoglycolate phosphatase activity"/>
    <property type="evidence" value="ECO:0007669"/>
    <property type="project" value="UniProtKB-EC"/>
</dbReference>
<dbReference type="EMBL" id="JAUSUD010000017">
    <property type="protein sequence ID" value="MDQ0232079.1"/>
    <property type="molecule type" value="Genomic_DNA"/>
</dbReference>
<gene>
    <name evidence="3" type="ORF">J2S19_003364</name>
</gene>
<accession>A0ABT9ZIH3</accession>
<keyword evidence="1 3" id="KW-0378">Hydrolase</keyword>
<protein>
    <submittedName>
        <fullName evidence="3">Phosphoglycolate phosphatase</fullName>
        <ecNumber evidence="3">3.1.3.18</ecNumber>
    </submittedName>
</protein>
<dbReference type="SFLD" id="SFLDG01129">
    <property type="entry name" value="C1.5:_HAD__Beta-PGM__Phosphata"/>
    <property type="match status" value="1"/>
</dbReference>
<sequence length="191" mass="22466">MNILWDFDGTLFDTYPGYTKIFSQVLEVEAPKDEIYKRLKVSLSHAIDYYRLTENQVKEMEQLKRQLLPEDSLPFEHVEEILKYADKNVIMTHKDRAGVLDILKHYGWEKYFVDMVASDDGYPRKPDAASYRYLHEKHHIDLVIGDRDLDLIPGKELGIKTCAFGTKSEVADYYLENYADFFQVIESNRQK</sequence>
<keyword evidence="2" id="KW-0460">Magnesium</keyword>
<dbReference type="EC" id="3.1.3.18" evidence="3"/>
<organism evidence="3 4">
    <name type="scientific">Metabacillus malikii</name>
    <dbReference type="NCBI Taxonomy" id="1504265"/>
    <lineage>
        <taxon>Bacteria</taxon>
        <taxon>Bacillati</taxon>
        <taxon>Bacillota</taxon>
        <taxon>Bacilli</taxon>
        <taxon>Bacillales</taxon>
        <taxon>Bacillaceae</taxon>
        <taxon>Metabacillus</taxon>
    </lineage>
</organism>
<comment type="caution">
    <text evidence="3">The sequence shown here is derived from an EMBL/GenBank/DDBJ whole genome shotgun (WGS) entry which is preliminary data.</text>
</comment>
<dbReference type="InterPro" id="IPR050155">
    <property type="entry name" value="HAD-like_hydrolase_sf"/>
</dbReference>
<dbReference type="Pfam" id="PF13419">
    <property type="entry name" value="HAD_2"/>
    <property type="match status" value="1"/>
</dbReference>
<dbReference type="Proteomes" id="UP001234495">
    <property type="component" value="Unassembled WGS sequence"/>
</dbReference>
<dbReference type="SFLD" id="SFLDS00003">
    <property type="entry name" value="Haloacid_Dehalogenase"/>
    <property type="match status" value="1"/>
</dbReference>
<keyword evidence="4" id="KW-1185">Reference proteome</keyword>
<evidence type="ECO:0000313" key="4">
    <source>
        <dbReference type="Proteomes" id="UP001234495"/>
    </source>
</evidence>
<dbReference type="InterPro" id="IPR036412">
    <property type="entry name" value="HAD-like_sf"/>
</dbReference>
<dbReference type="Gene3D" id="1.10.150.240">
    <property type="entry name" value="Putative phosphatase, domain 2"/>
    <property type="match status" value="1"/>
</dbReference>
<dbReference type="Gene3D" id="3.40.50.1000">
    <property type="entry name" value="HAD superfamily/HAD-like"/>
    <property type="match status" value="1"/>
</dbReference>
<dbReference type="InterPro" id="IPR006439">
    <property type="entry name" value="HAD-SF_hydro_IA"/>
</dbReference>
<dbReference type="SUPFAM" id="SSF56784">
    <property type="entry name" value="HAD-like"/>
    <property type="match status" value="1"/>
</dbReference>
<evidence type="ECO:0000256" key="2">
    <source>
        <dbReference type="ARBA" id="ARBA00022842"/>
    </source>
</evidence>